<proteinExistence type="predicted"/>
<dbReference type="EMBL" id="FNCZ01000006">
    <property type="protein sequence ID" value="SDI00876.1"/>
    <property type="molecule type" value="Genomic_DNA"/>
</dbReference>
<accession>A0A1G8H2P1</accession>
<gene>
    <name evidence="1" type="ORF">SAMN04489796_106110</name>
</gene>
<name>A0A1G8H2P1_9FLAO</name>
<evidence type="ECO:0000313" key="1">
    <source>
        <dbReference type="EMBL" id="SDI00876.1"/>
    </source>
</evidence>
<keyword evidence="2" id="KW-1185">Reference proteome</keyword>
<sequence length="52" mass="6197">MKEYKVVTPKLGFRNRIQNFEDLLNQNAREGWVVKDIGANWSSVVFERDKNR</sequence>
<dbReference type="STRING" id="262004.SAMN04489796_106110"/>
<dbReference type="Proteomes" id="UP000199492">
    <property type="component" value="Unassembled WGS sequence"/>
</dbReference>
<organism evidence="1 2">
    <name type="scientific">Winogradskyella thalassocola</name>
    <dbReference type="NCBI Taxonomy" id="262004"/>
    <lineage>
        <taxon>Bacteria</taxon>
        <taxon>Pseudomonadati</taxon>
        <taxon>Bacteroidota</taxon>
        <taxon>Flavobacteriia</taxon>
        <taxon>Flavobacteriales</taxon>
        <taxon>Flavobacteriaceae</taxon>
        <taxon>Winogradskyella</taxon>
    </lineage>
</organism>
<reference evidence="2" key="1">
    <citation type="submission" date="2016-10" db="EMBL/GenBank/DDBJ databases">
        <authorList>
            <person name="Varghese N."/>
            <person name="Submissions S."/>
        </authorList>
    </citation>
    <scope>NUCLEOTIDE SEQUENCE [LARGE SCALE GENOMIC DNA]</scope>
    <source>
        <strain evidence="2">DSM 15363</strain>
    </source>
</reference>
<dbReference type="AlphaFoldDB" id="A0A1G8H2P1"/>
<dbReference type="InterPro" id="IPR025234">
    <property type="entry name" value="YjzH-like"/>
</dbReference>
<evidence type="ECO:0000313" key="2">
    <source>
        <dbReference type="Proteomes" id="UP000199492"/>
    </source>
</evidence>
<dbReference type="RefSeq" id="WP_139181082.1">
    <property type="nucleotide sequence ID" value="NZ_FNCZ01000006.1"/>
</dbReference>
<evidence type="ECO:0008006" key="3">
    <source>
        <dbReference type="Google" id="ProtNLM"/>
    </source>
</evidence>
<dbReference type="OrthoDB" id="1202795at2"/>
<dbReference type="Pfam" id="PF13783">
    <property type="entry name" value="DUF4177"/>
    <property type="match status" value="1"/>
</dbReference>
<protein>
    <recommendedName>
        <fullName evidence="3">DUF4177 domain-containing protein</fullName>
    </recommendedName>
</protein>